<dbReference type="GO" id="GO:0006355">
    <property type="term" value="P:regulation of DNA-templated transcription"/>
    <property type="evidence" value="ECO:0007669"/>
    <property type="project" value="InterPro"/>
</dbReference>
<reference evidence="2 3" key="1">
    <citation type="submission" date="2019-12" db="EMBL/GenBank/DDBJ databases">
        <title>Isolation and characterization of three novel carbon monoxide-oxidizing members of Halobacteria from salione crusts and soils.</title>
        <authorList>
            <person name="Myers M.R."/>
            <person name="King G.M."/>
        </authorList>
    </citation>
    <scope>NUCLEOTIDE SEQUENCE [LARGE SCALE GENOMIC DNA]</scope>
    <source>
        <strain evidence="2 3">PCN9</strain>
    </source>
</reference>
<gene>
    <name evidence="2" type="ORF">GRX66_12480</name>
</gene>
<dbReference type="InterPro" id="IPR002145">
    <property type="entry name" value="CopG"/>
</dbReference>
<dbReference type="CDD" id="cd21631">
    <property type="entry name" value="RHH_CopG_NikR-like"/>
    <property type="match status" value="1"/>
</dbReference>
<dbReference type="AlphaFoldDB" id="A0A6B0SP08"/>
<feature type="domain" description="Ribbon-helix-helix protein CopG" evidence="1">
    <location>
        <begin position="6"/>
        <end position="42"/>
    </location>
</feature>
<dbReference type="EMBL" id="WUUU01000106">
    <property type="protein sequence ID" value="MXR21381.1"/>
    <property type="molecule type" value="Genomic_DNA"/>
</dbReference>
<evidence type="ECO:0000313" key="2">
    <source>
        <dbReference type="EMBL" id="MXR21381.1"/>
    </source>
</evidence>
<dbReference type="Pfam" id="PF01402">
    <property type="entry name" value="RHH_1"/>
    <property type="match status" value="1"/>
</dbReference>
<sequence length="54" mass="5921">MPRKYSVVCGDSLAAEVDELAREYGLSEQEVLRQLLEHGLETVDGQPGAPKYGD</sequence>
<keyword evidence="3" id="KW-1185">Reference proteome</keyword>
<protein>
    <submittedName>
        <fullName evidence="2">Ribbon-helix-helix protein, CopG family</fullName>
    </submittedName>
</protein>
<dbReference type="OrthoDB" id="262336at2157"/>
<accession>A0A6B0SP08</accession>
<dbReference type="RefSeq" id="WP_159526860.1">
    <property type="nucleotide sequence ID" value="NZ_WUUU01000106.1"/>
</dbReference>
<proteinExistence type="predicted"/>
<dbReference type="Proteomes" id="UP000471521">
    <property type="component" value="Unassembled WGS sequence"/>
</dbReference>
<name>A0A6B0SP08_9EURY</name>
<comment type="caution">
    <text evidence="2">The sequence shown here is derived from an EMBL/GenBank/DDBJ whole genome shotgun (WGS) entry which is preliminary data.</text>
</comment>
<evidence type="ECO:0000259" key="1">
    <source>
        <dbReference type="Pfam" id="PF01402"/>
    </source>
</evidence>
<organism evidence="2 3">
    <name type="scientific">Halobacterium bonnevillei</name>
    <dbReference type="NCBI Taxonomy" id="2692200"/>
    <lineage>
        <taxon>Archaea</taxon>
        <taxon>Methanobacteriati</taxon>
        <taxon>Methanobacteriota</taxon>
        <taxon>Stenosarchaea group</taxon>
        <taxon>Halobacteria</taxon>
        <taxon>Halobacteriales</taxon>
        <taxon>Halobacteriaceae</taxon>
        <taxon>Halobacterium</taxon>
    </lineage>
</organism>
<evidence type="ECO:0000313" key="3">
    <source>
        <dbReference type="Proteomes" id="UP000471521"/>
    </source>
</evidence>